<dbReference type="Proteomes" id="UP000317835">
    <property type="component" value="Chromosome"/>
</dbReference>
<accession>A0A518GXG7</accession>
<keyword evidence="4" id="KW-0285">Flavoprotein</keyword>
<evidence type="ECO:0000256" key="3">
    <source>
        <dbReference type="ARBA" id="ARBA00016337"/>
    </source>
</evidence>
<evidence type="ECO:0000256" key="10">
    <source>
        <dbReference type="ARBA" id="ARBA00048540"/>
    </source>
</evidence>
<protein>
    <recommendedName>
        <fullName evidence="3">FAD:protein FMN transferase</fullName>
        <ecNumber evidence="2">2.7.1.180</ecNumber>
    </recommendedName>
    <alternativeName>
        <fullName evidence="9">Flavin transferase</fullName>
    </alternativeName>
</protein>
<evidence type="ECO:0000313" key="12">
    <source>
        <dbReference type="Proteomes" id="UP000317835"/>
    </source>
</evidence>
<dbReference type="SUPFAM" id="SSF143631">
    <property type="entry name" value="ApbE-like"/>
    <property type="match status" value="1"/>
</dbReference>
<sequence precursor="true">MPVLHRSRPAMASTFELILSGDDPEHLDAVASEALEEVGRVERLLSRHDPAAEVARLNRDAAVGPVLVDVELFDVLRDCLDWSRRTGGAFDPCAPTGRILEDLRIEAGRRAVRFGAPGARIDLGAYGKGYAVDRAADRVASYGVAAMLQVGTSSARGLGSNAGGRPWVVALRDPFAEPPAMATVDRFVLTDRALSCSAVFGPGSGRSDLLDPVTGSPLERPAACAVIADTATEAEVLSTALLVMGRERAREFVSGTAAGRPAPRVAWIEQVDGTTVVEWWAPTLERIR</sequence>
<reference evidence="11 12" key="1">
    <citation type="submission" date="2019-02" db="EMBL/GenBank/DDBJ databases">
        <title>Deep-cultivation of Planctomycetes and their phenomic and genomic characterization uncovers novel biology.</title>
        <authorList>
            <person name="Wiegand S."/>
            <person name="Jogler M."/>
            <person name="Boedeker C."/>
            <person name="Pinto D."/>
            <person name="Vollmers J."/>
            <person name="Rivas-Marin E."/>
            <person name="Kohn T."/>
            <person name="Peeters S.H."/>
            <person name="Heuer A."/>
            <person name="Rast P."/>
            <person name="Oberbeckmann S."/>
            <person name="Bunk B."/>
            <person name="Jeske O."/>
            <person name="Meyerdierks A."/>
            <person name="Storesund J.E."/>
            <person name="Kallscheuer N."/>
            <person name="Luecker S."/>
            <person name="Lage O.M."/>
            <person name="Pohl T."/>
            <person name="Merkel B.J."/>
            <person name="Hornburger P."/>
            <person name="Mueller R.-W."/>
            <person name="Bruemmer F."/>
            <person name="Labrenz M."/>
            <person name="Spormann A.M."/>
            <person name="Op den Camp H."/>
            <person name="Overmann J."/>
            <person name="Amann R."/>
            <person name="Jetten M.S.M."/>
            <person name="Mascher T."/>
            <person name="Medema M.H."/>
            <person name="Devos D.P."/>
            <person name="Kaster A.-K."/>
            <person name="Ovreas L."/>
            <person name="Rohde M."/>
            <person name="Galperin M.Y."/>
            <person name="Jogler C."/>
        </authorList>
    </citation>
    <scope>NUCLEOTIDE SEQUENCE [LARGE SCALE GENOMIC DNA]</scope>
    <source>
        <strain evidence="11 12">ElP</strain>
    </source>
</reference>
<dbReference type="GO" id="GO:0016740">
    <property type="term" value="F:transferase activity"/>
    <property type="evidence" value="ECO:0007669"/>
    <property type="project" value="UniProtKB-KW"/>
</dbReference>
<organism evidence="11 12">
    <name type="scientific">Tautonia plasticadhaerens</name>
    <dbReference type="NCBI Taxonomy" id="2527974"/>
    <lineage>
        <taxon>Bacteria</taxon>
        <taxon>Pseudomonadati</taxon>
        <taxon>Planctomycetota</taxon>
        <taxon>Planctomycetia</taxon>
        <taxon>Isosphaerales</taxon>
        <taxon>Isosphaeraceae</taxon>
        <taxon>Tautonia</taxon>
    </lineage>
</organism>
<dbReference type="EMBL" id="CP036426">
    <property type="protein sequence ID" value="QDV33275.1"/>
    <property type="molecule type" value="Genomic_DNA"/>
</dbReference>
<evidence type="ECO:0000256" key="7">
    <source>
        <dbReference type="ARBA" id="ARBA00022827"/>
    </source>
</evidence>
<proteinExistence type="predicted"/>
<evidence type="ECO:0000256" key="9">
    <source>
        <dbReference type="ARBA" id="ARBA00031306"/>
    </source>
</evidence>
<comment type="cofactor">
    <cofactor evidence="1">
        <name>Mg(2+)</name>
        <dbReference type="ChEBI" id="CHEBI:18420"/>
    </cofactor>
</comment>
<dbReference type="AlphaFoldDB" id="A0A518GXG7"/>
<dbReference type="PANTHER" id="PTHR30040:SF2">
    <property type="entry name" value="FAD:PROTEIN FMN TRANSFERASE"/>
    <property type="match status" value="1"/>
</dbReference>
<dbReference type="Pfam" id="PF02424">
    <property type="entry name" value="ApbE"/>
    <property type="match status" value="1"/>
</dbReference>
<name>A0A518GXG7_9BACT</name>
<keyword evidence="7" id="KW-0274">FAD</keyword>
<dbReference type="PANTHER" id="PTHR30040">
    <property type="entry name" value="THIAMINE BIOSYNTHESIS LIPOPROTEIN APBE"/>
    <property type="match status" value="1"/>
</dbReference>
<dbReference type="InterPro" id="IPR003374">
    <property type="entry name" value="ApbE-like_sf"/>
</dbReference>
<dbReference type="Gene3D" id="3.10.520.10">
    <property type="entry name" value="ApbE-like domains"/>
    <property type="match status" value="2"/>
</dbReference>
<evidence type="ECO:0000256" key="4">
    <source>
        <dbReference type="ARBA" id="ARBA00022630"/>
    </source>
</evidence>
<dbReference type="InterPro" id="IPR024932">
    <property type="entry name" value="ApbE"/>
</dbReference>
<evidence type="ECO:0000256" key="5">
    <source>
        <dbReference type="ARBA" id="ARBA00022679"/>
    </source>
</evidence>
<evidence type="ECO:0000256" key="8">
    <source>
        <dbReference type="ARBA" id="ARBA00022842"/>
    </source>
</evidence>
<evidence type="ECO:0000256" key="2">
    <source>
        <dbReference type="ARBA" id="ARBA00011955"/>
    </source>
</evidence>
<dbReference type="OrthoDB" id="9778595at2"/>
<evidence type="ECO:0000313" key="11">
    <source>
        <dbReference type="EMBL" id="QDV33275.1"/>
    </source>
</evidence>
<gene>
    <name evidence="11" type="primary">apbE_1</name>
    <name evidence="11" type="ORF">ElP_11180</name>
</gene>
<evidence type="ECO:0000256" key="6">
    <source>
        <dbReference type="ARBA" id="ARBA00022723"/>
    </source>
</evidence>
<keyword evidence="12" id="KW-1185">Reference proteome</keyword>
<keyword evidence="6" id="KW-0479">Metal-binding</keyword>
<keyword evidence="5" id="KW-0808">Transferase</keyword>
<comment type="catalytic activity">
    <reaction evidence="10">
        <text>L-threonyl-[protein] + FAD = FMN-L-threonyl-[protein] + AMP + H(+)</text>
        <dbReference type="Rhea" id="RHEA:36847"/>
        <dbReference type="Rhea" id="RHEA-COMP:11060"/>
        <dbReference type="Rhea" id="RHEA-COMP:11061"/>
        <dbReference type="ChEBI" id="CHEBI:15378"/>
        <dbReference type="ChEBI" id="CHEBI:30013"/>
        <dbReference type="ChEBI" id="CHEBI:57692"/>
        <dbReference type="ChEBI" id="CHEBI:74257"/>
        <dbReference type="ChEBI" id="CHEBI:456215"/>
        <dbReference type="EC" id="2.7.1.180"/>
    </reaction>
</comment>
<dbReference type="KEGG" id="tpla:ElP_11180"/>
<dbReference type="RefSeq" id="WP_145267668.1">
    <property type="nucleotide sequence ID" value="NZ_CP036426.1"/>
</dbReference>
<keyword evidence="8" id="KW-0460">Magnesium</keyword>
<keyword evidence="11" id="KW-0449">Lipoprotein</keyword>
<dbReference type="EC" id="2.7.1.180" evidence="2"/>
<dbReference type="GO" id="GO:0046872">
    <property type="term" value="F:metal ion binding"/>
    <property type="evidence" value="ECO:0007669"/>
    <property type="project" value="UniProtKB-KW"/>
</dbReference>
<evidence type="ECO:0000256" key="1">
    <source>
        <dbReference type="ARBA" id="ARBA00001946"/>
    </source>
</evidence>